<dbReference type="GO" id="GO:0046872">
    <property type="term" value="F:metal ion binding"/>
    <property type="evidence" value="ECO:0007669"/>
    <property type="project" value="InterPro"/>
</dbReference>
<dbReference type="Gene3D" id="3.40.50.1980">
    <property type="entry name" value="Nitrogenase molybdenum iron protein domain"/>
    <property type="match status" value="2"/>
</dbReference>
<dbReference type="AlphaFoldDB" id="A0A7C0Y5V1"/>
<dbReference type="InterPro" id="IPR050492">
    <property type="entry name" value="Bact_metal-bind_prot9"/>
</dbReference>
<keyword evidence="2" id="KW-0813">Transport</keyword>
<gene>
    <name evidence="4" type="ORF">ENF32_03390</name>
</gene>
<comment type="caution">
    <text evidence="4">The sequence shown here is derived from an EMBL/GenBank/DDBJ whole genome shotgun (WGS) entry which is preliminary data.</text>
</comment>
<accession>A0A7C0Y5V1</accession>
<keyword evidence="3" id="KW-0732">Signal</keyword>
<evidence type="ECO:0000256" key="3">
    <source>
        <dbReference type="ARBA" id="ARBA00022729"/>
    </source>
</evidence>
<protein>
    <submittedName>
        <fullName evidence="4">Zinc ABC transporter substrate-binding protein</fullName>
    </submittedName>
</protein>
<organism evidence="4">
    <name type="scientific">Thermosulfidibacter takaii</name>
    <dbReference type="NCBI Taxonomy" id="412593"/>
    <lineage>
        <taxon>Bacteria</taxon>
        <taxon>Pseudomonadati</taxon>
        <taxon>Thermosulfidibacterota</taxon>
        <taxon>Thermosulfidibacteria</taxon>
        <taxon>Thermosulfidibacterales</taxon>
        <taxon>Thermosulfidibacteraceae</taxon>
    </lineage>
</organism>
<dbReference type="PANTHER" id="PTHR42953">
    <property type="entry name" value="HIGH-AFFINITY ZINC UPTAKE SYSTEM PROTEIN ZNUA-RELATED"/>
    <property type="match status" value="1"/>
</dbReference>
<dbReference type="Pfam" id="PF01297">
    <property type="entry name" value="ZnuA"/>
    <property type="match status" value="1"/>
</dbReference>
<dbReference type="EMBL" id="DQWS01000129">
    <property type="protein sequence ID" value="HDD53095.1"/>
    <property type="molecule type" value="Genomic_DNA"/>
</dbReference>
<name>A0A7C0Y5V1_9BACT</name>
<dbReference type="Proteomes" id="UP000885690">
    <property type="component" value="Unassembled WGS sequence"/>
</dbReference>
<evidence type="ECO:0000256" key="1">
    <source>
        <dbReference type="ARBA" id="ARBA00011028"/>
    </source>
</evidence>
<dbReference type="SUPFAM" id="SSF53807">
    <property type="entry name" value="Helical backbone' metal receptor"/>
    <property type="match status" value="1"/>
</dbReference>
<evidence type="ECO:0000256" key="2">
    <source>
        <dbReference type="ARBA" id="ARBA00022448"/>
    </source>
</evidence>
<dbReference type="PANTHER" id="PTHR42953:SF3">
    <property type="entry name" value="HIGH-AFFINITY ZINC UPTAKE SYSTEM PROTEIN ZNUA"/>
    <property type="match status" value="1"/>
</dbReference>
<dbReference type="GO" id="GO:0030001">
    <property type="term" value="P:metal ion transport"/>
    <property type="evidence" value="ECO:0007669"/>
    <property type="project" value="InterPro"/>
</dbReference>
<comment type="similarity">
    <text evidence="1">Belongs to the bacterial solute-binding protein 9 family.</text>
</comment>
<dbReference type="InterPro" id="IPR006127">
    <property type="entry name" value="ZnuA-like"/>
</dbReference>
<evidence type="ECO:0000313" key="4">
    <source>
        <dbReference type="EMBL" id="HDD53095.1"/>
    </source>
</evidence>
<proteinExistence type="inferred from homology"/>
<reference evidence="4" key="1">
    <citation type="journal article" date="2020" name="mSystems">
        <title>Genome- and Community-Level Interaction Insights into Carbon Utilization and Element Cycling Functions of Hydrothermarchaeota in Hydrothermal Sediment.</title>
        <authorList>
            <person name="Zhou Z."/>
            <person name="Liu Y."/>
            <person name="Xu W."/>
            <person name="Pan J."/>
            <person name="Luo Z.H."/>
            <person name="Li M."/>
        </authorList>
    </citation>
    <scope>NUCLEOTIDE SEQUENCE [LARGE SCALE GENOMIC DNA]</scope>
    <source>
        <strain evidence="4">HyVt-115</strain>
    </source>
</reference>
<sequence>MVKRAYLVAAIILLTVISPLYGETLKAVATIYPLASIVASVGGERVRVKTLVPPGASPHDYELRPSDLAEIRKASLLAMVGAHLDQWLDKALKKEKKAVFILTQGLVLEGGNPHVWLDPILVEKRVPALVDVLSRLDPEGAAYYEARGKAFMEELEALTKRIRKLLAPLPCREYLSQHGAWLYFGERFGLTCLGVVEEVPGREPGPRRFMELVKLARSHPRVLLFTDKGENPRIMEVLARDGGGILVQMDPLGDPRDPVRRSLVDLPFYNTWRIVHACSRH</sequence>